<dbReference type="Pfam" id="PF00583">
    <property type="entry name" value="Acetyltransf_1"/>
    <property type="match status" value="1"/>
</dbReference>
<protein>
    <submittedName>
        <fullName evidence="2">GNAT family N-acetyltransferase</fullName>
    </submittedName>
</protein>
<dbReference type="GO" id="GO:0016747">
    <property type="term" value="F:acyltransferase activity, transferring groups other than amino-acyl groups"/>
    <property type="evidence" value="ECO:0007669"/>
    <property type="project" value="InterPro"/>
</dbReference>
<keyword evidence="2" id="KW-0808">Transferase</keyword>
<dbReference type="InterPro" id="IPR000182">
    <property type="entry name" value="GNAT_dom"/>
</dbReference>
<dbReference type="Proteomes" id="UP000260812">
    <property type="component" value="Unassembled WGS sequence"/>
</dbReference>
<gene>
    <name evidence="2" type="ORF">DXC51_01400</name>
</gene>
<dbReference type="Gene3D" id="3.40.630.30">
    <property type="match status" value="1"/>
</dbReference>
<comment type="caution">
    <text evidence="2">The sequence shown here is derived from an EMBL/GenBank/DDBJ whole genome shotgun (WGS) entry which is preliminary data.</text>
</comment>
<proteinExistence type="predicted"/>
<sequence length="303" mass="34911">MIIKKGNTMKNITTRQYQILADHMCIYQFMIDIYEKDWRNGVPAPFLEYALSSEWMDKSYTHRNRIWEDNGQIVAFCFTESPVTDIYFSLCPGYEELAPEMIAYADAHMPRIDGHLRFVLFQGQAALMDAARKAGYTQTGSYTDMIYEFDKPLDFPLPEGYHFVAPGKCIIEKIQECCWKGFNHEAEEGPWHGNAEGGYHLCQAPHATMQYPVAIEDETGEYVCYAGMWWTPENHLAYMEPLCTVPQHRRKGLAAAALSELYRRMEPLGATHMTGGANPFYAKIGYKPMITWTFWQNKERGNV</sequence>
<dbReference type="EMBL" id="QVLV01000001">
    <property type="protein sequence ID" value="RGE65012.1"/>
    <property type="molecule type" value="Genomic_DNA"/>
</dbReference>
<accession>A0A3E3ID99</accession>
<dbReference type="InterPro" id="IPR016181">
    <property type="entry name" value="Acyl_CoA_acyltransferase"/>
</dbReference>
<evidence type="ECO:0000313" key="2">
    <source>
        <dbReference type="EMBL" id="RGE65012.1"/>
    </source>
</evidence>
<dbReference type="SUPFAM" id="SSF55729">
    <property type="entry name" value="Acyl-CoA N-acyltransferases (Nat)"/>
    <property type="match status" value="1"/>
</dbReference>
<feature type="domain" description="N-acetyltransferase" evidence="1">
    <location>
        <begin position="169"/>
        <end position="303"/>
    </location>
</feature>
<dbReference type="PROSITE" id="PS51186">
    <property type="entry name" value="GNAT"/>
    <property type="match status" value="1"/>
</dbReference>
<name>A0A3E3ID99_9FIRM</name>
<dbReference type="AlphaFoldDB" id="A0A3E3ID99"/>
<evidence type="ECO:0000313" key="3">
    <source>
        <dbReference type="Proteomes" id="UP000260812"/>
    </source>
</evidence>
<keyword evidence="3" id="KW-1185">Reference proteome</keyword>
<evidence type="ECO:0000259" key="1">
    <source>
        <dbReference type="PROSITE" id="PS51186"/>
    </source>
</evidence>
<dbReference type="CDD" id="cd04301">
    <property type="entry name" value="NAT_SF"/>
    <property type="match status" value="1"/>
</dbReference>
<reference evidence="2 3" key="1">
    <citation type="submission" date="2018-08" db="EMBL/GenBank/DDBJ databases">
        <title>A genome reference for cultivated species of the human gut microbiota.</title>
        <authorList>
            <person name="Zou Y."/>
            <person name="Xue W."/>
            <person name="Luo G."/>
        </authorList>
    </citation>
    <scope>NUCLEOTIDE SEQUENCE [LARGE SCALE GENOMIC DNA]</scope>
    <source>
        <strain evidence="2 3">TF05-5AC</strain>
    </source>
</reference>
<organism evidence="2 3">
    <name type="scientific">Eisenbergiella massiliensis</name>
    <dbReference type="NCBI Taxonomy" id="1720294"/>
    <lineage>
        <taxon>Bacteria</taxon>
        <taxon>Bacillati</taxon>
        <taxon>Bacillota</taxon>
        <taxon>Clostridia</taxon>
        <taxon>Lachnospirales</taxon>
        <taxon>Lachnospiraceae</taxon>
        <taxon>Eisenbergiella</taxon>
    </lineage>
</organism>